<comment type="caution">
    <text evidence="2">The sequence shown here is derived from an EMBL/GenBank/DDBJ whole genome shotgun (WGS) entry which is preliminary data.</text>
</comment>
<dbReference type="InterPro" id="IPR008136">
    <property type="entry name" value="CinA_C"/>
</dbReference>
<dbReference type="NCBIfam" id="TIGR00199">
    <property type="entry name" value="PncC_domain"/>
    <property type="match status" value="1"/>
</dbReference>
<proteinExistence type="predicted"/>
<feature type="domain" description="CinA C-terminal" evidence="1">
    <location>
        <begin position="4"/>
        <end position="152"/>
    </location>
</feature>
<organism evidence="2 3">
    <name type="scientific">Peloplasma aerotolerans</name>
    <dbReference type="NCBI Taxonomy" id="3044389"/>
    <lineage>
        <taxon>Bacteria</taxon>
        <taxon>Bacillati</taxon>
        <taxon>Mycoplasmatota</taxon>
        <taxon>Mollicutes</taxon>
        <taxon>Acholeplasmatales</taxon>
        <taxon>Acholeplasmataceae</taxon>
        <taxon>Peloplasma</taxon>
    </lineage>
</organism>
<evidence type="ECO:0000313" key="3">
    <source>
        <dbReference type="Proteomes" id="UP001431532"/>
    </source>
</evidence>
<gene>
    <name evidence="2" type="ORF">QJ521_07995</name>
</gene>
<dbReference type="Gene3D" id="3.90.950.20">
    <property type="entry name" value="CinA-like"/>
    <property type="match status" value="1"/>
</dbReference>
<dbReference type="SUPFAM" id="SSF142433">
    <property type="entry name" value="CinA-like"/>
    <property type="match status" value="1"/>
</dbReference>
<evidence type="ECO:0000313" key="2">
    <source>
        <dbReference type="EMBL" id="MDI6453505.1"/>
    </source>
</evidence>
<dbReference type="InterPro" id="IPR036653">
    <property type="entry name" value="CinA-like_C"/>
</dbReference>
<evidence type="ECO:0000259" key="1">
    <source>
        <dbReference type="Pfam" id="PF02464"/>
    </source>
</evidence>
<accession>A0AAW6U9D9</accession>
<dbReference type="AlphaFoldDB" id="A0AAW6U9D9"/>
<name>A0AAW6U9D9_9MOLU</name>
<dbReference type="Pfam" id="PF02464">
    <property type="entry name" value="CinA"/>
    <property type="match status" value="1"/>
</dbReference>
<keyword evidence="3" id="KW-1185">Reference proteome</keyword>
<reference evidence="2" key="1">
    <citation type="submission" date="2023-05" db="EMBL/GenBank/DDBJ databases">
        <title>Mariniplasma microaerophilum sp. nov., a novel anaerobic mollicute isolated from terrestrial mud volcano, Taman Peninsula, Russia.</title>
        <authorList>
            <person name="Khomyakova M.A."/>
            <person name="Merkel A.Y."/>
            <person name="Slobodkin A.I."/>
        </authorList>
    </citation>
    <scope>NUCLEOTIDE SEQUENCE</scope>
    <source>
        <strain evidence="2">M4Ah</strain>
    </source>
</reference>
<protein>
    <submittedName>
        <fullName evidence="2">CinA family protein</fullName>
    </submittedName>
</protein>
<dbReference type="Proteomes" id="UP001431532">
    <property type="component" value="Unassembled WGS sequence"/>
</dbReference>
<dbReference type="RefSeq" id="WP_282839938.1">
    <property type="nucleotide sequence ID" value="NZ_JASCXW010000030.1"/>
</dbReference>
<sequence length="153" mass="16985">MSSKKLFKKLVEKGLTIAFAESMTGGRVTYELIKNPGSSKVIQGSVIAYSNEQKHKLLNVSLDIIIQHTSVSREVATEMAINIKNMMNASIGVGITGNAGPSLQHDTHKKEVFVAIATNTVVETYHIDLHSYTRLKSIQKTNHFIYEKLNQLL</sequence>
<dbReference type="EMBL" id="JASCXW010000030">
    <property type="protein sequence ID" value="MDI6453505.1"/>
    <property type="molecule type" value="Genomic_DNA"/>
</dbReference>